<feature type="signal peptide" evidence="14">
    <location>
        <begin position="1"/>
        <end position="24"/>
    </location>
</feature>
<evidence type="ECO:0000256" key="6">
    <source>
        <dbReference type="ARBA" id="ARBA00022729"/>
    </source>
</evidence>
<dbReference type="GO" id="GO:0015344">
    <property type="term" value="F:siderophore uptake transmembrane transporter activity"/>
    <property type="evidence" value="ECO:0007669"/>
    <property type="project" value="TreeGrafter"/>
</dbReference>
<dbReference type="InterPro" id="IPR000531">
    <property type="entry name" value="Beta-barrel_TonB"/>
</dbReference>
<protein>
    <submittedName>
        <fullName evidence="17">TonB-dependent receptor</fullName>
    </submittedName>
</protein>
<keyword evidence="3 12" id="KW-1134">Transmembrane beta strand</keyword>
<evidence type="ECO:0000256" key="11">
    <source>
        <dbReference type="ARBA" id="ARBA00023237"/>
    </source>
</evidence>
<evidence type="ECO:0000256" key="14">
    <source>
        <dbReference type="SAM" id="SignalP"/>
    </source>
</evidence>
<organism evidence="17 18">
    <name type="scientific">Sphingomonas hengshuiensis</name>
    <dbReference type="NCBI Taxonomy" id="1609977"/>
    <lineage>
        <taxon>Bacteria</taxon>
        <taxon>Pseudomonadati</taxon>
        <taxon>Pseudomonadota</taxon>
        <taxon>Alphaproteobacteria</taxon>
        <taxon>Sphingomonadales</taxon>
        <taxon>Sphingomonadaceae</taxon>
        <taxon>Sphingomonas</taxon>
    </lineage>
</organism>
<dbReference type="PANTHER" id="PTHR32552:SF89">
    <property type="entry name" value="CATECHOLATE SIDEROPHORE RECEPTOR FIU"/>
    <property type="match status" value="1"/>
</dbReference>
<feature type="chain" id="PRO_5031359762" evidence="14">
    <location>
        <begin position="25"/>
        <end position="823"/>
    </location>
</feature>
<evidence type="ECO:0000256" key="13">
    <source>
        <dbReference type="RuleBase" id="RU003357"/>
    </source>
</evidence>
<dbReference type="GO" id="GO:0009279">
    <property type="term" value="C:cell outer membrane"/>
    <property type="evidence" value="ECO:0007669"/>
    <property type="project" value="UniProtKB-SubCell"/>
</dbReference>
<dbReference type="AlphaFoldDB" id="A0A7U4J7M7"/>
<dbReference type="SUPFAM" id="SSF56935">
    <property type="entry name" value="Porins"/>
    <property type="match status" value="1"/>
</dbReference>
<evidence type="ECO:0000313" key="17">
    <source>
        <dbReference type="EMBL" id="AJP71731.1"/>
    </source>
</evidence>
<dbReference type="PANTHER" id="PTHR32552">
    <property type="entry name" value="FERRICHROME IRON RECEPTOR-RELATED"/>
    <property type="match status" value="1"/>
</dbReference>
<evidence type="ECO:0000256" key="9">
    <source>
        <dbReference type="ARBA" id="ARBA00023077"/>
    </source>
</evidence>
<keyword evidence="5 12" id="KW-0812">Transmembrane</keyword>
<comment type="subcellular location">
    <subcellularLocation>
        <location evidence="1 12">Cell outer membrane</location>
        <topology evidence="1 12">Multi-pass membrane protein</topology>
    </subcellularLocation>
</comment>
<proteinExistence type="inferred from homology"/>
<dbReference type="Pfam" id="PF07715">
    <property type="entry name" value="Plug"/>
    <property type="match status" value="1"/>
</dbReference>
<keyword evidence="7" id="KW-0408">Iron</keyword>
<comment type="similarity">
    <text evidence="12 13">Belongs to the TonB-dependent receptor family.</text>
</comment>
<accession>A0A7U4J7M7</accession>
<evidence type="ECO:0000256" key="1">
    <source>
        <dbReference type="ARBA" id="ARBA00004571"/>
    </source>
</evidence>
<keyword evidence="6 14" id="KW-0732">Signal</keyword>
<dbReference type="Gene3D" id="2.40.170.20">
    <property type="entry name" value="TonB-dependent receptor, beta-barrel domain"/>
    <property type="match status" value="1"/>
</dbReference>
<dbReference type="Pfam" id="PF00593">
    <property type="entry name" value="TonB_dep_Rec_b-barrel"/>
    <property type="match status" value="1"/>
</dbReference>
<feature type="domain" description="TonB-dependent receptor plug" evidence="16">
    <location>
        <begin position="55"/>
        <end position="168"/>
    </location>
</feature>
<keyword evidence="18" id="KW-1185">Reference proteome</keyword>
<evidence type="ECO:0000256" key="5">
    <source>
        <dbReference type="ARBA" id="ARBA00022692"/>
    </source>
</evidence>
<dbReference type="InterPro" id="IPR012910">
    <property type="entry name" value="Plug_dom"/>
</dbReference>
<evidence type="ECO:0000256" key="7">
    <source>
        <dbReference type="ARBA" id="ARBA00023004"/>
    </source>
</evidence>
<evidence type="ECO:0000256" key="2">
    <source>
        <dbReference type="ARBA" id="ARBA00022448"/>
    </source>
</evidence>
<dbReference type="Proteomes" id="UP000032300">
    <property type="component" value="Chromosome"/>
</dbReference>
<evidence type="ECO:0000256" key="12">
    <source>
        <dbReference type="PROSITE-ProRule" id="PRU01360"/>
    </source>
</evidence>
<evidence type="ECO:0000256" key="3">
    <source>
        <dbReference type="ARBA" id="ARBA00022452"/>
    </source>
</evidence>
<evidence type="ECO:0000313" key="18">
    <source>
        <dbReference type="Proteomes" id="UP000032300"/>
    </source>
</evidence>
<dbReference type="EMBL" id="CP010836">
    <property type="protein sequence ID" value="AJP71731.1"/>
    <property type="molecule type" value="Genomic_DNA"/>
</dbReference>
<reference evidence="17 18" key="2">
    <citation type="submission" date="2015-02" db="EMBL/GenBank/DDBJ databases">
        <title>The complete genome of Sphingomonas hengshuiensis sp. WHSC-8 isolated from soil of Hengshui Lake.</title>
        <authorList>
            <person name="Wei S."/>
            <person name="Guo J."/>
            <person name="Su C."/>
            <person name="Wu R."/>
            <person name="Zhang Z."/>
            <person name="Liang K."/>
            <person name="Li H."/>
            <person name="Wang T."/>
            <person name="Liu H."/>
            <person name="Zhang C."/>
            <person name="Li Z."/>
            <person name="Wang Q."/>
            <person name="Meng J."/>
        </authorList>
    </citation>
    <scope>NUCLEOTIDE SEQUENCE [LARGE SCALE GENOMIC DNA]</scope>
    <source>
        <strain evidence="17 18">WHSC-8</strain>
    </source>
</reference>
<dbReference type="OrthoDB" id="9760494at2"/>
<evidence type="ECO:0000259" key="15">
    <source>
        <dbReference type="Pfam" id="PF00593"/>
    </source>
</evidence>
<dbReference type="InterPro" id="IPR036942">
    <property type="entry name" value="Beta-barrel_TonB_sf"/>
</dbReference>
<dbReference type="InterPro" id="IPR039426">
    <property type="entry name" value="TonB-dep_rcpt-like"/>
</dbReference>
<evidence type="ECO:0000256" key="10">
    <source>
        <dbReference type="ARBA" id="ARBA00023136"/>
    </source>
</evidence>
<feature type="domain" description="TonB-dependent receptor-like beta-barrel" evidence="15">
    <location>
        <begin position="394"/>
        <end position="785"/>
    </location>
</feature>
<evidence type="ECO:0000259" key="16">
    <source>
        <dbReference type="Pfam" id="PF07715"/>
    </source>
</evidence>
<name>A0A7U4J7M7_9SPHN</name>
<gene>
    <name evidence="17" type="ORF">TS85_07945</name>
</gene>
<keyword evidence="4" id="KW-0410">Iron transport</keyword>
<sequence length="823" mass="87853">MRFRDYRLLLAAAPLALLATPALAQSEKPDAAKKGDAAPAKQENFSTGVAKARDQLDSATSTSVVDEAKLGRLGMRSVSDLLRVLPGVRSEADAGDGYGSFTIRGLPLSSTGAKFVQFQEDGLPVLEFGDITYTSVDTFLRADMNLAGIQAIRGGSSSTFASNSPGGVINFISKTGVEEGGTIQTTFGIDYKSYRLDFDYGAHLSDTVRMHVGGFYRQGKGPRDTGFDGQRGGQIKFNLTKEFSGGYIRVYGKYLDDRSPAYGVVPLRATGTDAKPEYQAIAGFDPKHDLLYSRNVTQLLSRDRENQLARYDITDGQHPVAKAFGIETQFGLAGWTITDRFRYSGMSGSLVTLDAIPFGRAVDLVPQLGGAGATLSYANGPSAGQSIANPAALNGNGLLAQLTYFNNNIRSLDNMTNDLRATRVWKLGGGELTTTVGFYKSRQEIAIDNLWAAMLSEVRGGGDAALVNITTAGGVPVTSNGYYGYGAAFPGFPRTCCRMSIDTAYDINAPYGSLNYQIGKLAIGGSVRYDHIDASGTLIRDAGQSGFDVNGDGQITGAEQRVSSLALTAPVAIDYGKGYVSYSLSANYRIAEPLSTFVRYSRGGRANADRLVRGGFVNPATGSLFDMSNAVDMVRQLEGGVKFRKAGLSAQITGFWAEANDSNVLLGARFTRLYQAKGVEFEGAFQRGWFSLTTGATYTKAEIKTDSLTPANVGKKPGRQADLIFQAMPQVAFGKVAAGAVFVGTTGSYTDVSNRLRLPGYVTTDLFAEYRLTDRLAVSLNANNVFDKLAIASANDGTIPASGIVQARVLNGRTISGSIRFDF</sequence>
<keyword evidence="2 12" id="KW-0813">Transport</keyword>
<keyword evidence="17" id="KW-0675">Receptor</keyword>
<reference evidence="17 18" key="1">
    <citation type="journal article" date="2015" name="Int. J. Syst. Evol. Microbiol.">
        <title>Sphingomonas hengshuiensis sp. nov., isolated from lake wetland.</title>
        <authorList>
            <person name="Wei S."/>
            <person name="Wang T."/>
            <person name="Liu H."/>
            <person name="Zhang C."/>
            <person name="Guo J."/>
            <person name="Wang Q."/>
            <person name="Liang K."/>
            <person name="Zhang Z."/>
        </authorList>
    </citation>
    <scope>NUCLEOTIDE SEQUENCE [LARGE SCALE GENOMIC DNA]</scope>
    <source>
        <strain evidence="17 18">WHSC-8</strain>
    </source>
</reference>
<dbReference type="PROSITE" id="PS52016">
    <property type="entry name" value="TONB_DEPENDENT_REC_3"/>
    <property type="match status" value="1"/>
</dbReference>
<keyword evidence="8" id="KW-0406">Ion transport</keyword>
<dbReference type="Gene3D" id="2.170.130.10">
    <property type="entry name" value="TonB-dependent receptor, plug domain"/>
    <property type="match status" value="1"/>
</dbReference>
<keyword evidence="11 12" id="KW-0998">Cell outer membrane</keyword>
<dbReference type="InterPro" id="IPR037066">
    <property type="entry name" value="Plug_dom_sf"/>
</dbReference>
<keyword evidence="9 13" id="KW-0798">TonB box</keyword>
<keyword evidence="10 12" id="KW-0472">Membrane</keyword>
<dbReference type="RefSeq" id="WP_044331502.1">
    <property type="nucleotide sequence ID" value="NZ_CP010836.1"/>
</dbReference>
<evidence type="ECO:0000256" key="8">
    <source>
        <dbReference type="ARBA" id="ARBA00023065"/>
    </source>
</evidence>
<evidence type="ECO:0000256" key="4">
    <source>
        <dbReference type="ARBA" id="ARBA00022496"/>
    </source>
</evidence>
<dbReference type="KEGG" id="sphi:TS85_07945"/>